<evidence type="ECO:0000256" key="1">
    <source>
        <dbReference type="SAM" id="MobiDB-lite"/>
    </source>
</evidence>
<organism evidence="3 4">
    <name type="scientific">Durusdinium trenchii</name>
    <dbReference type="NCBI Taxonomy" id="1381693"/>
    <lineage>
        <taxon>Eukaryota</taxon>
        <taxon>Sar</taxon>
        <taxon>Alveolata</taxon>
        <taxon>Dinophyceae</taxon>
        <taxon>Suessiales</taxon>
        <taxon>Symbiodiniaceae</taxon>
        <taxon>Durusdinium</taxon>
    </lineage>
</organism>
<accession>A0ABP0J4Z2</accession>
<feature type="region of interest" description="Disordered" evidence="1">
    <location>
        <begin position="438"/>
        <end position="459"/>
    </location>
</feature>
<name>A0ABP0J4Z2_9DINO</name>
<protein>
    <submittedName>
        <fullName evidence="3">Uncharacterized protein</fullName>
    </submittedName>
</protein>
<reference evidence="3 4" key="1">
    <citation type="submission" date="2024-02" db="EMBL/GenBank/DDBJ databases">
        <authorList>
            <person name="Chen Y."/>
            <person name="Shah S."/>
            <person name="Dougan E. K."/>
            <person name="Thang M."/>
            <person name="Chan C."/>
        </authorList>
    </citation>
    <scope>NUCLEOTIDE SEQUENCE [LARGE SCALE GENOMIC DNA]</scope>
</reference>
<sequence length="785" mass="84848">MSLAVALDIFRELRWSWTSCSGASLAVVIALVLLAFACGCCCGGLVVLTAVSSSFRKLLSWALTACGAAFAEPPLQAEVLRRRLGQYRAAIKLLQVLQVPSFREAAAASAPESEAESWVRVPQDSSEPELLQVDLSPVDHLLTRVRSSSSNGFSPLARLGRALRAGVQAREKLRYGRCSAGSTPALTLPSKIYVILEPAPGGSPGWTDDYLLFRDQVRGKHGDLHGDSAAMAGASAPALDEQSIRGLWETVPPTGPLPGLFLVLPARGDGTGLRAAGHLVRVRSGGFMVVLPDAVELSQYLREQVTSEGTEAYALYPTEVLLETPRGRSLGEGPCLLVDAVWEVANQFMRAHPLRSSATFELLRFMQGDQVCRPRRSSLVTQADHWIHEVMDDDTAGDYVTGLSEEELLPAGDYVGEGPSAEDLHRRVAELEAMLQQTATPTGTPARRTTAVTPPRPKGVLFEGVHQIGDGGTRQEALTRLRALAGAAPMKLGGHEQGPRFTQADQAREGLQQEQGLEAVEESELEEGLKELEAAVQDPMQRMMLLQMQQLALMTRQQRQLKPQDPISAALGGGGDSSSGGSTGIKGCMAREAFVRLMEDLPKFANAVMANAARELGLELATVGPGLMRDYIEKRCPLGENRALTQQAYLWAWAWETGFRTNNADLMGVACRGLVYIDQTAMDFNRTKLSWLLTALPEPQYSVCQKNRVPNTLSPFSRLANASWVGANVAFLKDLDFLEAKMKGMNTQPKNSNPDGGQEEAAAKRPWRPKKKKGGAAASTEDSAA</sequence>
<feature type="region of interest" description="Disordered" evidence="1">
    <location>
        <begin position="744"/>
        <end position="785"/>
    </location>
</feature>
<evidence type="ECO:0000256" key="2">
    <source>
        <dbReference type="SAM" id="Phobius"/>
    </source>
</evidence>
<keyword evidence="2" id="KW-0472">Membrane</keyword>
<feature type="compositionally biased region" description="Polar residues" evidence="1">
    <location>
        <begin position="745"/>
        <end position="755"/>
    </location>
</feature>
<gene>
    <name evidence="3" type="ORF">SCF082_LOCUS10262</name>
</gene>
<feature type="compositionally biased region" description="Low complexity" evidence="1">
    <location>
        <begin position="438"/>
        <end position="453"/>
    </location>
</feature>
<proteinExistence type="predicted"/>
<keyword evidence="2" id="KW-1133">Transmembrane helix</keyword>
<dbReference type="Proteomes" id="UP001642464">
    <property type="component" value="Unassembled WGS sequence"/>
</dbReference>
<evidence type="ECO:0000313" key="4">
    <source>
        <dbReference type="Proteomes" id="UP001642464"/>
    </source>
</evidence>
<comment type="caution">
    <text evidence="3">The sequence shown here is derived from an EMBL/GenBank/DDBJ whole genome shotgun (WGS) entry which is preliminary data.</text>
</comment>
<evidence type="ECO:0000313" key="3">
    <source>
        <dbReference type="EMBL" id="CAK9009368.1"/>
    </source>
</evidence>
<feature type="transmembrane region" description="Helical" evidence="2">
    <location>
        <begin position="23"/>
        <end position="51"/>
    </location>
</feature>
<dbReference type="EMBL" id="CAXAMM010005980">
    <property type="protein sequence ID" value="CAK9009368.1"/>
    <property type="molecule type" value="Genomic_DNA"/>
</dbReference>
<feature type="compositionally biased region" description="Basic residues" evidence="1">
    <location>
        <begin position="765"/>
        <end position="774"/>
    </location>
</feature>
<keyword evidence="2" id="KW-0812">Transmembrane</keyword>
<keyword evidence="4" id="KW-1185">Reference proteome</keyword>